<dbReference type="EMBL" id="JAMPKX010000021">
    <property type="protein sequence ID" value="MEP0950147.1"/>
    <property type="molecule type" value="Genomic_DNA"/>
</dbReference>
<evidence type="ECO:0000313" key="1">
    <source>
        <dbReference type="EMBL" id="MEP0950147.1"/>
    </source>
</evidence>
<organism evidence="1 2">
    <name type="scientific">Leptolyngbya subtilissima DQ-A4</name>
    <dbReference type="NCBI Taxonomy" id="2933933"/>
    <lineage>
        <taxon>Bacteria</taxon>
        <taxon>Bacillati</taxon>
        <taxon>Cyanobacteriota</taxon>
        <taxon>Cyanophyceae</taxon>
        <taxon>Leptolyngbyales</taxon>
        <taxon>Leptolyngbyaceae</taxon>
        <taxon>Leptolyngbya group</taxon>
        <taxon>Leptolyngbya</taxon>
    </lineage>
</organism>
<dbReference type="Proteomes" id="UP001482513">
    <property type="component" value="Unassembled WGS sequence"/>
</dbReference>
<keyword evidence="2" id="KW-1185">Reference proteome</keyword>
<accession>A0ABV0KE31</accession>
<name>A0ABV0KE31_9CYAN</name>
<dbReference type="RefSeq" id="WP_190706932.1">
    <property type="nucleotide sequence ID" value="NZ_JAMPKX010000021.1"/>
</dbReference>
<protein>
    <submittedName>
        <fullName evidence="1">Uncharacterized protein</fullName>
    </submittedName>
</protein>
<sequence length="876" mass="100493">MQAKTLCTRYYKHLDEQDEASEMHDFRNALFRYAVPGMGGPCPLANKRTKLSNQDVDAGLSFLANMKAEELNRIPEVLSPIFESNNTSQAQQERVRRNLRGLIDWGRQQGSLPIPENLIPLDLCSDIPVGPLSSQELTYSTRQIVEIYLQPLDEQIRKSALYAIVQYFVPGCGGPVPLHNPLRVDEIEAGLTYLEQVPLEYLQEALTIATRVLRIYERSEAQETRVRRLLRALLNSVREHGYLPFPEPEAKPEYPNSTEPPAPTGEMVYPRHAATTLEAFAEYTLTLDAKQASFFKSIIVRYIVPALGGPHISGQRATAEDFQLALDFLETVEMNNNQHLLQIFADYLASISITDRSKKTYISKVNSWLEWAIAEGFFGYIAKAEITLRTFRDRPVEKKASPSGLKLSQEQAPVHQLGAKRFPNDYTNDRLAQQILDYSNHRANKPGKKVTPGALKGEVEKIRQYMGWLHRYEGVSLEDLCFEALISVCQLKFRLRDFDNFEAFRFAEESGKQQAYDTADNDIKRIHRYLDFTGGKAASQQKRVSVAIAMAKFLYRDVLGTDEFPVPQNIPILLRLLNLQAQLKDESDRQPATVNYHEKSVHWSQVIYAMEMQRWRVEQDTIYIRSSAAKLGYTEKTRPERAMAQELQRFLSIAFSVIFPSRSRTFYELEIGKTFKEGYLYSNGFIPADELRANGKADEIRFYVHHGVDDYKTGSSMPTVLLNNDGFWVELPNLQFGNKDLYGYVRQWLDWGRSARGPVNHNYFFRMARSTRPVPGPKSWAERIKWMIEWWTGVDVPPANLRKMFTGQFPEYRESAALLLQHSEDRHKYDYDLRTSVEKMAPVVEANVDFINQTLMNISQQGNKDLPEPPLEDEAA</sequence>
<evidence type="ECO:0000313" key="2">
    <source>
        <dbReference type="Proteomes" id="UP001482513"/>
    </source>
</evidence>
<comment type="caution">
    <text evidence="1">The sequence shown here is derived from an EMBL/GenBank/DDBJ whole genome shotgun (WGS) entry which is preliminary data.</text>
</comment>
<gene>
    <name evidence="1" type="ORF">NC992_24960</name>
</gene>
<reference evidence="1 2" key="1">
    <citation type="submission" date="2022-04" db="EMBL/GenBank/DDBJ databases">
        <title>Positive selection, recombination, and allopatry shape intraspecific diversity of widespread and dominant cyanobacteria.</title>
        <authorList>
            <person name="Wei J."/>
            <person name="Shu W."/>
            <person name="Hu C."/>
        </authorList>
    </citation>
    <scope>NUCLEOTIDE SEQUENCE [LARGE SCALE GENOMIC DNA]</scope>
    <source>
        <strain evidence="1 2">DQ-A4</strain>
    </source>
</reference>
<proteinExistence type="predicted"/>